<comment type="caution">
    <text evidence="3">The sequence shown here is derived from an EMBL/GenBank/DDBJ whole genome shotgun (WGS) entry which is preliminary data.</text>
</comment>
<dbReference type="Pfam" id="PF01842">
    <property type="entry name" value="ACT"/>
    <property type="match status" value="2"/>
</dbReference>
<proteinExistence type="predicted"/>
<dbReference type="InterPro" id="IPR002912">
    <property type="entry name" value="ACT_dom"/>
</dbReference>
<dbReference type="PANTHER" id="PTHR31096">
    <property type="entry name" value="ACT DOMAIN-CONTAINING PROTEIN ACR4-RELATED"/>
    <property type="match status" value="1"/>
</dbReference>
<evidence type="ECO:0000313" key="4">
    <source>
        <dbReference type="Proteomes" id="UP000825935"/>
    </source>
</evidence>
<dbReference type="InterPro" id="IPR045865">
    <property type="entry name" value="ACT-like_dom_sf"/>
</dbReference>
<organism evidence="3 4">
    <name type="scientific">Ceratopteris richardii</name>
    <name type="common">Triangle waterfern</name>
    <dbReference type="NCBI Taxonomy" id="49495"/>
    <lineage>
        <taxon>Eukaryota</taxon>
        <taxon>Viridiplantae</taxon>
        <taxon>Streptophyta</taxon>
        <taxon>Embryophyta</taxon>
        <taxon>Tracheophyta</taxon>
        <taxon>Polypodiopsida</taxon>
        <taxon>Polypodiidae</taxon>
        <taxon>Polypodiales</taxon>
        <taxon>Pteridineae</taxon>
        <taxon>Pteridaceae</taxon>
        <taxon>Parkerioideae</taxon>
        <taxon>Ceratopteris</taxon>
    </lineage>
</organism>
<dbReference type="CDD" id="cd04897">
    <property type="entry name" value="ACT_ACR_3"/>
    <property type="match status" value="1"/>
</dbReference>
<reference evidence="3" key="1">
    <citation type="submission" date="2021-08" db="EMBL/GenBank/DDBJ databases">
        <title>WGS assembly of Ceratopteris richardii.</title>
        <authorList>
            <person name="Marchant D.B."/>
            <person name="Chen G."/>
            <person name="Jenkins J."/>
            <person name="Shu S."/>
            <person name="Leebens-Mack J."/>
            <person name="Grimwood J."/>
            <person name="Schmutz J."/>
            <person name="Soltis P."/>
            <person name="Soltis D."/>
            <person name="Chen Z.-H."/>
        </authorList>
    </citation>
    <scope>NUCLEOTIDE SEQUENCE</scope>
    <source>
        <strain evidence="3">Whitten #5841</strain>
        <tissue evidence="3">Leaf</tissue>
    </source>
</reference>
<dbReference type="OrthoDB" id="2019938at2759"/>
<keyword evidence="4" id="KW-1185">Reference proteome</keyword>
<sequence>MNSSQPELDEYQKFVWRMNPPRVIVDNDSCETATLFKVDSSNRHSILLEAVQILTDQDLRISKAYISSVGGWCMYVFYVTDALGNKITNEEVISSIEKTIIASHKSSGTHPGAIQSRSSAVSSNYTIIEWTGRDRPGLMSDISALLLQMHCDIAAAELWTHNMRVACLLYVTDEGTGGPIKDADKLSRVKESLSSVLRGDINSKSAHMDFTTTTVTHSERRLHQMMYADRDYERDDEDDWELNGKITVNDCEEKGYSVVSIECRDRPKLFFDTLCTLTDMQYVVFHATIDSDGEKAFQEYYIRHTDGCTLNSEAERRRLIQCLRAAIERRVSEGLRLELCTSDRIGLLSDVTRIFREHGLSVKRADVSTRGNTAINTFYVTDAAGGRVDGKVIEAVKKEIGQKFLKVTEVFSSSSPSRSSAVQTRSKFSLGSLFFGRPSQVLCNLGLKALS</sequence>
<evidence type="ECO:0000313" key="3">
    <source>
        <dbReference type="EMBL" id="KAH7293220.1"/>
    </source>
</evidence>
<protein>
    <recommendedName>
        <fullName evidence="2">ACT domain-containing protein</fullName>
    </recommendedName>
</protein>
<evidence type="ECO:0000256" key="1">
    <source>
        <dbReference type="ARBA" id="ARBA00022737"/>
    </source>
</evidence>
<dbReference type="InterPro" id="IPR040217">
    <property type="entry name" value="ACR1-12"/>
</dbReference>
<accession>A0A8T2RB68</accession>
<name>A0A8T2RB68_CERRI</name>
<dbReference type="SUPFAM" id="SSF55021">
    <property type="entry name" value="ACT-like"/>
    <property type="match status" value="3"/>
</dbReference>
<dbReference type="Proteomes" id="UP000825935">
    <property type="component" value="Chromosome 28"/>
</dbReference>
<dbReference type="EMBL" id="CM035433">
    <property type="protein sequence ID" value="KAH7293220.1"/>
    <property type="molecule type" value="Genomic_DNA"/>
</dbReference>
<dbReference type="OMA" id="ITTCHEF"/>
<dbReference type="Gene3D" id="3.30.70.260">
    <property type="match status" value="1"/>
</dbReference>
<evidence type="ECO:0000259" key="2">
    <source>
        <dbReference type="PROSITE" id="PS51671"/>
    </source>
</evidence>
<gene>
    <name evidence="3" type="ORF">KP509_28G016500</name>
</gene>
<feature type="domain" description="ACT" evidence="2">
    <location>
        <begin position="336"/>
        <end position="415"/>
    </location>
</feature>
<dbReference type="AlphaFoldDB" id="A0A8T2RB68"/>
<keyword evidence="1" id="KW-0677">Repeat</keyword>
<dbReference type="PROSITE" id="PS51671">
    <property type="entry name" value="ACT"/>
    <property type="match status" value="1"/>
</dbReference>
<dbReference type="PANTHER" id="PTHR31096:SF22">
    <property type="entry name" value="ACT DOMAIN-CONTAINING PROTEIN ACR4"/>
    <property type="match status" value="1"/>
</dbReference>